<name>A0A9P5CCK1_9HYPO</name>
<comment type="caution">
    <text evidence="1">The sequence shown here is derived from an EMBL/GenBank/DDBJ whole genome shotgun (WGS) entry which is preliminary data.</text>
</comment>
<dbReference type="EMBL" id="QLNT01000014">
    <property type="protein sequence ID" value="KAF3068011.1"/>
    <property type="molecule type" value="Genomic_DNA"/>
</dbReference>
<evidence type="ECO:0000313" key="1">
    <source>
        <dbReference type="EMBL" id="KAF3068011.1"/>
    </source>
</evidence>
<proteinExistence type="predicted"/>
<sequence length="59" mass="6927">MRRVVMQLLMRPMLEGFTQRHCVHTDVLVQLTTARHGNHYKGMEMQGVKNPRRDCQMCG</sequence>
<accession>A0A9P5CCK1</accession>
<dbReference type="Proteomes" id="UP000801864">
    <property type="component" value="Unassembled WGS sequence"/>
</dbReference>
<evidence type="ECO:0000313" key="2">
    <source>
        <dbReference type="Proteomes" id="UP000801864"/>
    </source>
</evidence>
<organism evidence="1 2">
    <name type="scientific">Trichoderma lentiforme</name>
    <dbReference type="NCBI Taxonomy" id="1567552"/>
    <lineage>
        <taxon>Eukaryota</taxon>
        <taxon>Fungi</taxon>
        <taxon>Dikarya</taxon>
        <taxon>Ascomycota</taxon>
        <taxon>Pezizomycotina</taxon>
        <taxon>Sordariomycetes</taxon>
        <taxon>Hypocreomycetidae</taxon>
        <taxon>Hypocreales</taxon>
        <taxon>Hypocreaceae</taxon>
        <taxon>Trichoderma</taxon>
    </lineage>
</organism>
<reference evidence="1 2" key="1">
    <citation type="submission" date="2018-06" db="EMBL/GenBank/DDBJ databases">
        <title>Genome analysis of cellulolytic fungus Trichoderma lentiforme CFAM-422.</title>
        <authorList>
            <person name="Steindorff A.S."/>
            <person name="Formighieri E.F."/>
            <person name="Midorikawa G.E.O."/>
            <person name="Tamietti M.S."/>
            <person name="Ramos E.Z."/>
            <person name="Silva A.S."/>
            <person name="Bon E.P.S."/>
            <person name="Mendes T.D."/>
            <person name="Damaso M.C.T."/>
            <person name="Favaro L.C.L."/>
        </authorList>
    </citation>
    <scope>NUCLEOTIDE SEQUENCE [LARGE SCALE GENOMIC DNA]</scope>
    <source>
        <strain evidence="1 2">CFAM-422</strain>
    </source>
</reference>
<dbReference type="AlphaFoldDB" id="A0A9P5CCK1"/>
<protein>
    <submittedName>
        <fullName evidence="1">Uncharacterized protein</fullName>
    </submittedName>
</protein>
<keyword evidence="2" id="KW-1185">Reference proteome</keyword>
<gene>
    <name evidence="1" type="ORF">CFAM422_007967</name>
</gene>